<organism evidence="1">
    <name type="scientific">Anguilla anguilla</name>
    <name type="common">European freshwater eel</name>
    <name type="synonym">Muraena anguilla</name>
    <dbReference type="NCBI Taxonomy" id="7936"/>
    <lineage>
        <taxon>Eukaryota</taxon>
        <taxon>Metazoa</taxon>
        <taxon>Chordata</taxon>
        <taxon>Craniata</taxon>
        <taxon>Vertebrata</taxon>
        <taxon>Euteleostomi</taxon>
        <taxon>Actinopterygii</taxon>
        <taxon>Neopterygii</taxon>
        <taxon>Teleostei</taxon>
        <taxon>Anguilliformes</taxon>
        <taxon>Anguillidae</taxon>
        <taxon>Anguilla</taxon>
    </lineage>
</organism>
<dbReference type="AlphaFoldDB" id="A0A0E9WW77"/>
<evidence type="ECO:0000313" key="1">
    <source>
        <dbReference type="EMBL" id="JAH94717.1"/>
    </source>
</evidence>
<protein>
    <submittedName>
        <fullName evidence="1">Uncharacterized protein</fullName>
    </submittedName>
</protein>
<reference evidence="1" key="2">
    <citation type="journal article" date="2015" name="Fish Shellfish Immunol.">
        <title>Early steps in the European eel (Anguilla anguilla)-Vibrio vulnificus interaction in the gills: Role of the RtxA13 toxin.</title>
        <authorList>
            <person name="Callol A."/>
            <person name="Pajuelo D."/>
            <person name="Ebbesson L."/>
            <person name="Teles M."/>
            <person name="MacKenzie S."/>
            <person name="Amaro C."/>
        </authorList>
    </citation>
    <scope>NUCLEOTIDE SEQUENCE</scope>
</reference>
<dbReference type="EMBL" id="GBXM01013860">
    <property type="protein sequence ID" value="JAH94717.1"/>
    <property type="molecule type" value="Transcribed_RNA"/>
</dbReference>
<sequence>MRTLFSLTLEGFLSSICFLPPFYFLTEVIPCFHENPESPTSMMGALLLEVRSFLKHTLPKSVSHTAHCS</sequence>
<name>A0A0E9WW77_ANGAN</name>
<reference evidence="1" key="1">
    <citation type="submission" date="2014-11" db="EMBL/GenBank/DDBJ databases">
        <authorList>
            <person name="Amaro Gonzalez C."/>
        </authorList>
    </citation>
    <scope>NUCLEOTIDE SEQUENCE</scope>
</reference>
<accession>A0A0E9WW77</accession>
<proteinExistence type="predicted"/>